<gene>
    <name evidence="3" type="ORF">PPENT_87.1.T0260087</name>
</gene>
<evidence type="ECO:0000313" key="4">
    <source>
        <dbReference type="Proteomes" id="UP000689195"/>
    </source>
</evidence>
<feature type="compositionally biased region" description="Low complexity" evidence="2">
    <location>
        <begin position="179"/>
        <end position="191"/>
    </location>
</feature>
<evidence type="ECO:0000256" key="1">
    <source>
        <dbReference type="SAM" id="Coils"/>
    </source>
</evidence>
<sequence>MEQFNGKPQENILITQPLTKQKYSALFHDERFGKDFETNYSKLQEIMDNLQGKVEQIVKSQEDDFMKAYKDQMNELQIDLKAMKRKIDEESLKQKADEKKRILEEERDYFRQEALRLDNLNKEQLRTIEELKFKLKITIEEKNYYEGFVIDSKKENKALKFELLQLYKQKMEDQKALNKIQQKSQTQQITKLNSKKQSDNRPQTQEGIRSEGNLFIKDDVNAEFLRREQSSKGGFRSYLSTKNNDQASTQFDFFKREISTQQQSRFHPENQMIEERNNQISELKQLLQKEKNQCQQLKCELQKQNTQRGELEVVLLDCVNYIKKDIASRQIVQKQPFLGNTNKTPKIAQQIAFEDIDYRQFTHQDKKALLKKFLSSEQFLDQIYQLTFNSQMASTYNQNLMRNGNKMQMMQQRNSIILKYTNLEILLVNLLQNK</sequence>
<feature type="coiled-coil region" evidence="1">
    <location>
        <begin position="269"/>
        <end position="314"/>
    </location>
</feature>
<evidence type="ECO:0000256" key="2">
    <source>
        <dbReference type="SAM" id="MobiDB-lite"/>
    </source>
</evidence>
<dbReference type="Proteomes" id="UP000689195">
    <property type="component" value="Unassembled WGS sequence"/>
</dbReference>
<evidence type="ECO:0000313" key="3">
    <source>
        <dbReference type="EMBL" id="CAD8154676.1"/>
    </source>
</evidence>
<dbReference type="PANTHER" id="PTHR40515:SF1">
    <property type="entry name" value="CILIA- AND FLAGELLA-ASSOCIATED PROTEIN 157"/>
    <property type="match status" value="1"/>
</dbReference>
<proteinExistence type="predicted"/>
<feature type="coiled-coil region" evidence="1">
    <location>
        <begin position="40"/>
        <end position="113"/>
    </location>
</feature>
<reference evidence="3" key="1">
    <citation type="submission" date="2021-01" db="EMBL/GenBank/DDBJ databases">
        <authorList>
            <consortium name="Genoscope - CEA"/>
            <person name="William W."/>
        </authorList>
    </citation>
    <scope>NUCLEOTIDE SEQUENCE</scope>
</reference>
<feature type="region of interest" description="Disordered" evidence="2">
    <location>
        <begin position="178"/>
        <end position="212"/>
    </location>
</feature>
<organism evidence="3 4">
    <name type="scientific">Paramecium pentaurelia</name>
    <dbReference type="NCBI Taxonomy" id="43138"/>
    <lineage>
        <taxon>Eukaryota</taxon>
        <taxon>Sar</taxon>
        <taxon>Alveolata</taxon>
        <taxon>Ciliophora</taxon>
        <taxon>Intramacronucleata</taxon>
        <taxon>Oligohymenophorea</taxon>
        <taxon>Peniculida</taxon>
        <taxon>Parameciidae</taxon>
        <taxon>Paramecium</taxon>
    </lineage>
</organism>
<keyword evidence="4" id="KW-1185">Reference proteome</keyword>
<keyword evidence="1" id="KW-0175">Coiled coil</keyword>
<dbReference type="OrthoDB" id="299625at2759"/>
<comment type="caution">
    <text evidence="3">The sequence shown here is derived from an EMBL/GenBank/DDBJ whole genome shotgun (WGS) entry which is preliminary data.</text>
</comment>
<accession>A0A8S1TUL5</accession>
<dbReference type="AlphaFoldDB" id="A0A8S1TUL5"/>
<name>A0A8S1TUL5_9CILI</name>
<dbReference type="EMBL" id="CAJJDO010000026">
    <property type="protein sequence ID" value="CAD8154676.1"/>
    <property type="molecule type" value="Genomic_DNA"/>
</dbReference>
<dbReference type="PANTHER" id="PTHR40515">
    <property type="entry name" value="CILIA- AND FLAGELLA-ASSOCIATED PROTEIN 157"/>
    <property type="match status" value="1"/>
</dbReference>
<protein>
    <submittedName>
        <fullName evidence="3">Uncharacterized protein</fullName>
    </submittedName>
</protein>